<dbReference type="SUPFAM" id="SSF56529">
    <property type="entry name" value="FAH"/>
    <property type="match status" value="1"/>
</dbReference>
<dbReference type="AlphaFoldDB" id="A0A1E4TM47"/>
<keyword evidence="5" id="KW-1185">Reference proteome</keyword>
<dbReference type="InterPro" id="IPR036663">
    <property type="entry name" value="Fumarylacetoacetase_C_sf"/>
</dbReference>
<keyword evidence="2" id="KW-0479">Metal-binding</keyword>
<dbReference type="GO" id="GO:0006107">
    <property type="term" value="P:oxaloacetate metabolic process"/>
    <property type="evidence" value="ECO:0007669"/>
    <property type="project" value="UniProtKB-ARBA"/>
</dbReference>
<dbReference type="GO" id="GO:0046872">
    <property type="term" value="F:metal ion binding"/>
    <property type="evidence" value="ECO:0007669"/>
    <property type="project" value="UniProtKB-KW"/>
</dbReference>
<sequence>MAKFTKLVRFLASDGKVYYGDAIGSGDARFAKYANIIEGDIFGSHTVTDKVIGIRKLLCPLAPTDISSIRCIGLNYSKHAVETNMPKPKSPILFYKPRGAAAGPTDPIVVPSMQQPPNCTVAAVDYECELVVVIGKECKDVTQSEALDYVLGYSVANDVSQRDWQIKLGGGQWSVGKMCDGWAPFGPAIVPTSVIPDPQTLTIYTKVNGKLMQKENTSDMIFNVAQAISFFSQGTTLYPGDIILTGTPSGVASGFKNPPWLKHGDVVEIGLEKVGTILNKVEYEPFAKFKL</sequence>
<feature type="domain" description="Fumarylacetoacetase-like C-terminal" evidence="3">
    <location>
        <begin position="69"/>
        <end position="281"/>
    </location>
</feature>
<evidence type="ECO:0000313" key="4">
    <source>
        <dbReference type="EMBL" id="ODV92821.1"/>
    </source>
</evidence>
<dbReference type="EMBL" id="KV453841">
    <property type="protein sequence ID" value="ODV92821.1"/>
    <property type="molecule type" value="Genomic_DNA"/>
</dbReference>
<dbReference type="GO" id="GO:0050163">
    <property type="term" value="F:oxaloacetate tautomerase activity"/>
    <property type="evidence" value="ECO:0007669"/>
    <property type="project" value="UniProtKB-ARBA"/>
</dbReference>
<accession>A0A1E4TM47</accession>
<comment type="similarity">
    <text evidence="1">Belongs to the FAH family.</text>
</comment>
<dbReference type="PANTHER" id="PTHR11820">
    <property type="entry name" value="ACYLPYRUVASE"/>
    <property type="match status" value="1"/>
</dbReference>
<gene>
    <name evidence="4" type="ORF">CANCADRAFT_1416</name>
</gene>
<dbReference type="Pfam" id="PF01557">
    <property type="entry name" value="FAA_hydrolase"/>
    <property type="match status" value="1"/>
</dbReference>
<evidence type="ECO:0000313" key="5">
    <source>
        <dbReference type="Proteomes" id="UP000095023"/>
    </source>
</evidence>
<evidence type="ECO:0000259" key="3">
    <source>
        <dbReference type="Pfam" id="PF01557"/>
    </source>
</evidence>
<dbReference type="Gene3D" id="3.90.850.10">
    <property type="entry name" value="Fumarylacetoacetase-like, C-terminal domain"/>
    <property type="match status" value="1"/>
</dbReference>
<organism evidence="4 5">
    <name type="scientific">Tortispora caseinolytica NRRL Y-17796</name>
    <dbReference type="NCBI Taxonomy" id="767744"/>
    <lineage>
        <taxon>Eukaryota</taxon>
        <taxon>Fungi</taxon>
        <taxon>Dikarya</taxon>
        <taxon>Ascomycota</taxon>
        <taxon>Saccharomycotina</taxon>
        <taxon>Trigonopsidomycetes</taxon>
        <taxon>Trigonopsidales</taxon>
        <taxon>Trigonopsidaceae</taxon>
        <taxon>Tortispora</taxon>
    </lineage>
</organism>
<evidence type="ECO:0000256" key="1">
    <source>
        <dbReference type="ARBA" id="ARBA00010211"/>
    </source>
</evidence>
<dbReference type="FunFam" id="3.90.850.10:FF:000002">
    <property type="entry name" value="2-hydroxyhepta-2,4-diene-1,7-dioate isomerase"/>
    <property type="match status" value="1"/>
</dbReference>
<evidence type="ECO:0000256" key="2">
    <source>
        <dbReference type="ARBA" id="ARBA00022723"/>
    </source>
</evidence>
<protein>
    <recommendedName>
        <fullName evidence="3">Fumarylacetoacetase-like C-terminal domain-containing protein</fullName>
    </recommendedName>
</protein>
<reference evidence="5" key="1">
    <citation type="submission" date="2016-02" db="EMBL/GenBank/DDBJ databases">
        <title>Comparative genomics of biotechnologically important yeasts.</title>
        <authorList>
            <consortium name="DOE Joint Genome Institute"/>
            <person name="Riley R."/>
            <person name="Haridas S."/>
            <person name="Wolfe K.H."/>
            <person name="Lopes M.R."/>
            <person name="Hittinger C.T."/>
            <person name="Goker M."/>
            <person name="Salamov A."/>
            <person name="Wisecaver J."/>
            <person name="Long T.M."/>
            <person name="Aerts A.L."/>
            <person name="Barry K."/>
            <person name="Choi C."/>
            <person name="Clum A."/>
            <person name="Coughlan A.Y."/>
            <person name="Deshpande S."/>
            <person name="Douglass A.P."/>
            <person name="Hanson S.J."/>
            <person name="Klenk H.-P."/>
            <person name="Labutti K."/>
            <person name="Lapidus A."/>
            <person name="Lindquist E."/>
            <person name="Lipzen A."/>
            <person name="Meier-Kolthoff J.P."/>
            <person name="Ohm R.A."/>
            <person name="Otillar R.P."/>
            <person name="Pangilinan J."/>
            <person name="Peng Y."/>
            <person name="Rokas A."/>
            <person name="Rosa C.A."/>
            <person name="Scheuner C."/>
            <person name="Sibirny A.A."/>
            <person name="Slot J.C."/>
            <person name="Stielow J.B."/>
            <person name="Sun H."/>
            <person name="Kurtzman C.P."/>
            <person name="Blackwell M."/>
            <person name="Jeffries T.W."/>
            <person name="Grigoriev I.V."/>
        </authorList>
    </citation>
    <scope>NUCLEOTIDE SEQUENCE [LARGE SCALE GENOMIC DNA]</scope>
    <source>
        <strain evidence="5">NRRL Y-17796</strain>
    </source>
</reference>
<dbReference type="OrthoDB" id="411064at2759"/>
<dbReference type="InterPro" id="IPR011234">
    <property type="entry name" value="Fumarylacetoacetase-like_C"/>
</dbReference>
<name>A0A1E4TM47_9ASCO</name>
<dbReference type="PANTHER" id="PTHR11820:SF112">
    <property type="entry name" value="FUMARYLACETOACETATE HYDROLASE FAMILY PROTEIN (AFU_ORTHOLOGUE AFUA_1G02370)-RELATED"/>
    <property type="match status" value="1"/>
</dbReference>
<dbReference type="Proteomes" id="UP000095023">
    <property type="component" value="Unassembled WGS sequence"/>
</dbReference>
<proteinExistence type="inferred from homology"/>